<proteinExistence type="predicted"/>
<protein>
    <submittedName>
        <fullName evidence="2">Uncharacterized protein</fullName>
    </submittedName>
</protein>
<organism evidence="2 3">
    <name type="scientific">Phytophthora fragariae</name>
    <dbReference type="NCBI Taxonomy" id="53985"/>
    <lineage>
        <taxon>Eukaryota</taxon>
        <taxon>Sar</taxon>
        <taxon>Stramenopiles</taxon>
        <taxon>Oomycota</taxon>
        <taxon>Peronosporomycetes</taxon>
        <taxon>Peronosporales</taxon>
        <taxon>Peronosporaceae</taxon>
        <taxon>Phytophthora</taxon>
    </lineage>
</organism>
<gene>
    <name evidence="2" type="ORF">PF011_g6820</name>
</gene>
<name>A0A6A3LM27_9STRA</name>
<dbReference type="EMBL" id="QXFW01000293">
    <property type="protein sequence ID" value="KAE9017184.1"/>
    <property type="molecule type" value="Genomic_DNA"/>
</dbReference>
<sequence length="32" mass="3514">MLNRRTLKEGPVSKTSGEPEKQEGVDLEDGGR</sequence>
<evidence type="ECO:0000313" key="2">
    <source>
        <dbReference type="EMBL" id="KAE9017184.1"/>
    </source>
</evidence>
<feature type="compositionally biased region" description="Basic and acidic residues" evidence="1">
    <location>
        <begin position="17"/>
        <end position="32"/>
    </location>
</feature>
<reference evidence="2 3" key="1">
    <citation type="submission" date="2018-09" db="EMBL/GenBank/DDBJ databases">
        <title>Genomic investigation of the strawberry pathogen Phytophthora fragariae indicates pathogenicity is determined by transcriptional variation in three key races.</title>
        <authorList>
            <person name="Adams T.M."/>
            <person name="Armitage A.D."/>
            <person name="Sobczyk M.K."/>
            <person name="Bates H.J."/>
            <person name="Dunwell J.M."/>
            <person name="Nellist C.F."/>
            <person name="Harrison R.J."/>
        </authorList>
    </citation>
    <scope>NUCLEOTIDE SEQUENCE [LARGE SCALE GENOMIC DNA]</scope>
    <source>
        <strain evidence="2 3">SCRP245</strain>
    </source>
</reference>
<comment type="caution">
    <text evidence="2">The sequence shown here is derived from an EMBL/GenBank/DDBJ whole genome shotgun (WGS) entry which is preliminary data.</text>
</comment>
<accession>A0A6A3LM27</accession>
<dbReference type="Proteomes" id="UP000460718">
    <property type="component" value="Unassembled WGS sequence"/>
</dbReference>
<evidence type="ECO:0000313" key="3">
    <source>
        <dbReference type="Proteomes" id="UP000460718"/>
    </source>
</evidence>
<dbReference type="AlphaFoldDB" id="A0A6A3LM27"/>
<evidence type="ECO:0000256" key="1">
    <source>
        <dbReference type="SAM" id="MobiDB-lite"/>
    </source>
</evidence>
<feature type="region of interest" description="Disordered" evidence="1">
    <location>
        <begin position="1"/>
        <end position="32"/>
    </location>
</feature>